<evidence type="ECO:0000313" key="11">
    <source>
        <dbReference type="Proteomes" id="UP000181980"/>
    </source>
</evidence>
<feature type="transmembrane region" description="Helical" evidence="9">
    <location>
        <begin position="59"/>
        <end position="84"/>
    </location>
</feature>
<comment type="similarity">
    <text evidence="8">Belongs to the binding-protein-dependent transport system permease family. LivHM subfamily.</text>
</comment>
<comment type="subcellular location">
    <subcellularLocation>
        <location evidence="1">Cell membrane</location>
        <topology evidence="1">Multi-pass membrane protein</topology>
    </subcellularLocation>
</comment>
<keyword evidence="11" id="KW-1185">Reference proteome</keyword>
<dbReference type="STRING" id="561176.SAMN04488561_1837"/>
<evidence type="ECO:0000256" key="6">
    <source>
        <dbReference type="ARBA" id="ARBA00022989"/>
    </source>
</evidence>
<evidence type="ECO:0000256" key="3">
    <source>
        <dbReference type="ARBA" id="ARBA00022475"/>
    </source>
</evidence>
<feature type="transmembrane region" description="Helical" evidence="9">
    <location>
        <begin position="96"/>
        <end position="114"/>
    </location>
</feature>
<evidence type="ECO:0000313" key="10">
    <source>
        <dbReference type="EMBL" id="SEE58297.1"/>
    </source>
</evidence>
<accession>A0A1H5K1E2</accession>
<sequence>MLLLQRLVDGIQSGVLYGALGMAVVLVYRSTGVLNFAAGEMAMLCTFVIWLFAADGLGLPIVVAILAGAMFGFAFGAGLERIVMRPFAQADHLRQAMVTTGLLLAINAAAGYLFSLDAHRLDSPFPAGGLDLGGVVVSYRRAGAMLLLVGIAIALRLVFTRTKLGLAMTGAAMNPASARMLGINVPRMLMLGWGMAAMLGAIVGAMVAPELFLSTTMMQALLLYGFAAAVLGGLDSYEGALVGGVAIGIIQSLASGYVGFIGTQLQLATAFAAILAVLLIRPEGLFGRKQVERV</sequence>
<dbReference type="PANTHER" id="PTHR11795:SF451">
    <property type="entry name" value="ABC TRANSPORTER PERMEASE PROTEIN"/>
    <property type="match status" value="1"/>
</dbReference>
<feature type="transmembrane region" description="Helical" evidence="9">
    <location>
        <begin position="239"/>
        <end position="258"/>
    </location>
</feature>
<feature type="transmembrane region" description="Helical" evidence="9">
    <location>
        <begin position="188"/>
        <end position="206"/>
    </location>
</feature>
<evidence type="ECO:0000256" key="8">
    <source>
        <dbReference type="ARBA" id="ARBA00037998"/>
    </source>
</evidence>
<dbReference type="InterPro" id="IPR052157">
    <property type="entry name" value="BCAA_transport_permease"/>
</dbReference>
<dbReference type="Proteomes" id="UP000181980">
    <property type="component" value="Unassembled WGS sequence"/>
</dbReference>
<reference evidence="11" key="1">
    <citation type="submission" date="2016-10" db="EMBL/GenBank/DDBJ databases">
        <authorList>
            <person name="Varghese N."/>
            <person name="Submissions S."/>
        </authorList>
    </citation>
    <scope>NUCLEOTIDE SEQUENCE [LARGE SCALE GENOMIC DNA]</scope>
    <source>
        <strain evidence="11">DSM 45237</strain>
    </source>
</reference>
<evidence type="ECO:0000256" key="7">
    <source>
        <dbReference type="ARBA" id="ARBA00023136"/>
    </source>
</evidence>
<dbReference type="Pfam" id="PF02653">
    <property type="entry name" value="BPD_transp_2"/>
    <property type="match status" value="1"/>
</dbReference>
<dbReference type="PANTHER" id="PTHR11795">
    <property type="entry name" value="BRANCHED-CHAIN AMINO ACID TRANSPORT SYSTEM PERMEASE PROTEIN LIVH"/>
    <property type="match status" value="1"/>
</dbReference>
<dbReference type="RefSeq" id="WP_069110827.1">
    <property type="nucleotide sequence ID" value="NZ_FNUC01000003.1"/>
</dbReference>
<keyword evidence="7 9" id="KW-0472">Membrane</keyword>
<evidence type="ECO:0000256" key="2">
    <source>
        <dbReference type="ARBA" id="ARBA00022448"/>
    </source>
</evidence>
<keyword evidence="4 9" id="KW-0812">Transmembrane</keyword>
<evidence type="ECO:0000256" key="4">
    <source>
        <dbReference type="ARBA" id="ARBA00022692"/>
    </source>
</evidence>
<name>A0A1H5K1E2_9ACTN</name>
<feature type="transmembrane region" description="Helical" evidence="9">
    <location>
        <begin position="264"/>
        <end position="280"/>
    </location>
</feature>
<keyword evidence="2" id="KW-0813">Transport</keyword>
<protein>
    <submittedName>
        <fullName evidence="10">Amino acid/amide ABC transporter membrane protein 1, HAAT family</fullName>
    </submittedName>
</protein>
<feature type="transmembrane region" description="Helical" evidence="9">
    <location>
        <begin position="212"/>
        <end position="232"/>
    </location>
</feature>
<dbReference type="AlphaFoldDB" id="A0A1H5K1E2"/>
<feature type="transmembrane region" description="Helical" evidence="9">
    <location>
        <begin position="33"/>
        <end position="53"/>
    </location>
</feature>
<keyword evidence="5" id="KW-0029">Amino-acid transport</keyword>
<feature type="transmembrane region" description="Helical" evidence="9">
    <location>
        <begin position="12"/>
        <end position="28"/>
    </location>
</feature>
<dbReference type="CDD" id="cd06582">
    <property type="entry name" value="TM_PBP1_LivH_like"/>
    <property type="match status" value="1"/>
</dbReference>
<evidence type="ECO:0000256" key="1">
    <source>
        <dbReference type="ARBA" id="ARBA00004651"/>
    </source>
</evidence>
<keyword evidence="3" id="KW-1003">Cell membrane</keyword>
<dbReference type="GO" id="GO:0006865">
    <property type="term" value="P:amino acid transport"/>
    <property type="evidence" value="ECO:0007669"/>
    <property type="project" value="UniProtKB-KW"/>
</dbReference>
<dbReference type="GO" id="GO:0022857">
    <property type="term" value="F:transmembrane transporter activity"/>
    <property type="evidence" value="ECO:0007669"/>
    <property type="project" value="InterPro"/>
</dbReference>
<proteinExistence type="inferred from homology"/>
<gene>
    <name evidence="10" type="ORF">SAMN04488561_1837</name>
</gene>
<organism evidence="10 11">
    <name type="scientific">Jiangella alba</name>
    <dbReference type="NCBI Taxonomy" id="561176"/>
    <lineage>
        <taxon>Bacteria</taxon>
        <taxon>Bacillati</taxon>
        <taxon>Actinomycetota</taxon>
        <taxon>Actinomycetes</taxon>
        <taxon>Jiangellales</taxon>
        <taxon>Jiangellaceae</taxon>
        <taxon>Jiangella</taxon>
    </lineage>
</organism>
<keyword evidence="6 9" id="KW-1133">Transmembrane helix</keyword>
<dbReference type="GO" id="GO:0005886">
    <property type="term" value="C:plasma membrane"/>
    <property type="evidence" value="ECO:0007669"/>
    <property type="project" value="UniProtKB-SubCell"/>
</dbReference>
<feature type="transmembrane region" description="Helical" evidence="9">
    <location>
        <begin position="142"/>
        <end position="159"/>
    </location>
</feature>
<evidence type="ECO:0000256" key="9">
    <source>
        <dbReference type="SAM" id="Phobius"/>
    </source>
</evidence>
<dbReference type="EMBL" id="FNUC01000003">
    <property type="protein sequence ID" value="SEE58297.1"/>
    <property type="molecule type" value="Genomic_DNA"/>
</dbReference>
<evidence type="ECO:0000256" key="5">
    <source>
        <dbReference type="ARBA" id="ARBA00022970"/>
    </source>
</evidence>
<dbReference type="InterPro" id="IPR001851">
    <property type="entry name" value="ABC_transp_permease"/>
</dbReference>